<gene>
    <name evidence="1" type="ORF">Hypma_011271</name>
</gene>
<dbReference type="AlphaFoldDB" id="A0A369JQM3"/>
<evidence type="ECO:0000313" key="2">
    <source>
        <dbReference type="Proteomes" id="UP000076154"/>
    </source>
</evidence>
<reference evidence="1" key="1">
    <citation type="submission" date="2018-04" db="EMBL/GenBank/DDBJ databases">
        <title>Whole genome sequencing of Hypsizygus marmoreus.</title>
        <authorList>
            <person name="Choi I.-G."/>
            <person name="Min B."/>
            <person name="Kim J.-G."/>
            <person name="Kim S."/>
            <person name="Oh Y.-L."/>
            <person name="Kong W.-S."/>
            <person name="Park H."/>
            <person name="Jeong J."/>
            <person name="Song E.-S."/>
        </authorList>
    </citation>
    <scope>NUCLEOTIDE SEQUENCE [LARGE SCALE GENOMIC DNA]</scope>
    <source>
        <strain evidence="1">51987-8</strain>
    </source>
</reference>
<dbReference type="EMBL" id="LUEZ02000054">
    <property type="protein sequence ID" value="RDB21664.1"/>
    <property type="molecule type" value="Genomic_DNA"/>
</dbReference>
<protein>
    <submittedName>
        <fullName evidence="1">Uncharacterized protein</fullName>
    </submittedName>
</protein>
<sequence>MGYAPLGSRTEELGIDVRHDQLEGISCEEINVLNCTDDARLYGILVQPARFGSSEVSPDVNLIIDFAAIGNAPRPPRPSSVAINSPSTPKLIPINAAILAVVPRSYWKSIPRRPTQRVVYAHSVGGAITLCVVAQLSELSIPQSRTTTRPNGVGISFDHSRQMQGLIIENPMASIPRMVAALYPQRWVPYRHLTPFVWDPWDAWGAVKDAATQARVMTKNNITFLTEAPSTLGRLPRNMLVLISETMRSSRKRWELRSSKQLWELVEMKEE</sequence>
<accession>A0A369JQM3</accession>
<dbReference type="InParanoid" id="A0A369JQM3"/>
<proteinExistence type="predicted"/>
<dbReference type="Proteomes" id="UP000076154">
    <property type="component" value="Unassembled WGS sequence"/>
</dbReference>
<organism evidence="1 2">
    <name type="scientific">Hypsizygus marmoreus</name>
    <name type="common">White beech mushroom</name>
    <name type="synonym">Agaricus marmoreus</name>
    <dbReference type="NCBI Taxonomy" id="39966"/>
    <lineage>
        <taxon>Eukaryota</taxon>
        <taxon>Fungi</taxon>
        <taxon>Dikarya</taxon>
        <taxon>Basidiomycota</taxon>
        <taxon>Agaricomycotina</taxon>
        <taxon>Agaricomycetes</taxon>
        <taxon>Agaricomycetidae</taxon>
        <taxon>Agaricales</taxon>
        <taxon>Tricholomatineae</taxon>
        <taxon>Lyophyllaceae</taxon>
        <taxon>Hypsizygus</taxon>
    </lineage>
</organism>
<dbReference type="OrthoDB" id="10249433at2759"/>
<dbReference type="STRING" id="39966.A0A369JQM3"/>
<evidence type="ECO:0000313" key="1">
    <source>
        <dbReference type="EMBL" id="RDB21664.1"/>
    </source>
</evidence>
<keyword evidence="2" id="KW-1185">Reference proteome</keyword>
<name>A0A369JQM3_HYPMA</name>
<comment type="caution">
    <text evidence="1">The sequence shown here is derived from an EMBL/GenBank/DDBJ whole genome shotgun (WGS) entry which is preliminary data.</text>
</comment>